<dbReference type="Pfam" id="PF13302">
    <property type="entry name" value="Acetyltransf_3"/>
    <property type="match status" value="1"/>
</dbReference>
<evidence type="ECO:0000259" key="1">
    <source>
        <dbReference type="PROSITE" id="PS51186"/>
    </source>
</evidence>
<dbReference type="Gene3D" id="3.40.630.30">
    <property type="match status" value="1"/>
</dbReference>
<keyword evidence="3" id="KW-1185">Reference proteome</keyword>
<dbReference type="PANTHER" id="PTHR43415:SF6">
    <property type="entry name" value="SPERMIDINE N(1)-ACETYLTRANSFERASE"/>
    <property type="match status" value="1"/>
</dbReference>
<feature type="domain" description="N-acetyltransferase" evidence="1">
    <location>
        <begin position="8"/>
        <end position="168"/>
    </location>
</feature>
<keyword evidence="2" id="KW-0012">Acyltransferase</keyword>
<name>A0ABV9FW28_9NOCA</name>
<dbReference type="EMBL" id="JBHSFO010000007">
    <property type="protein sequence ID" value="MFC4604762.1"/>
    <property type="molecule type" value="Genomic_DNA"/>
</dbReference>
<reference evidence="3" key="1">
    <citation type="journal article" date="2019" name="Int. J. Syst. Evol. Microbiol.">
        <title>The Global Catalogue of Microorganisms (GCM) 10K type strain sequencing project: providing services to taxonomists for standard genome sequencing and annotation.</title>
        <authorList>
            <consortium name="The Broad Institute Genomics Platform"/>
            <consortium name="The Broad Institute Genome Sequencing Center for Infectious Disease"/>
            <person name="Wu L."/>
            <person name="Ma J."/>
        </authorList>
    </citation>
    <scope>NUCLEOTIDE SEQUENCE [LARGE SCALE GENOMIC DNA]</scope>
    <source>
        <strain evidence="3">CCUG 54520</strain>
    </source>
</reference>
<comment type="caution">
    <text evidence="2">The sequence shown here is derived from an EMBL/GenBank/DDBJ whole genome shotgun (WGS) entry which is preliminary data.</text>
</comment>
<keyword evidence="2" id="KW-0808">Transferase</keyword>
<dbReference type="NCBIfam" id="NF011709">
    <property type="entry name" value="PRK15130.1"/>
    <property type="match status" value="1"/>
</dbReference>
<proteinExistence type="predicted"/>
<dbReference type="InterPro" id="IPR016181">
    <property type="entry name" value="Acyl_CoA_acyltransferase"/>
</dbReference>
<dbReference type="GO" id="GO:0004145">
    <property type="term" value="F:diamine N-acetyltransferase activity"/>
    <property type="evidence" value="ECO:0007669"/>
    <property type="project" value="UniProtKB-EC"/>
</dbReference>
<protein>
    <submittedName>
        <fullName evidence="2">Spermidine N1-acetyltransferase</fullName>
        <ecNumber evidence="2">2.3.1.57</ecNumber>
    </submittedName>
</protein>
<dbReference type="Proteomes" id="UP001595914">
    <property type="component" value="Unassembled WGS sequence"/>
</dbReference>
<dbReference type="PANTHER" id="PTHR43415">
    <property type="entry name" value="SPERMIDINE N(1)-ACETYLTRANSFERASE"/>
    <property type="match status" value="1"/>
</dbReference>
<evidence type="ECO:0000313" key="3">
    <source>
        <dbReference type="Proteomes" id="UP001595914"/>
    </source>
</evidence>
<organism evidence="2 3">
    <name type="scientific">Rhodococcus kronopolitis</name>
    <dbReference type="NCBI Taxonomy" id="1460226"/>
    <lineage>
        <taxon>Bacteria</taxon>
        <taxon>Bacillati</taxon>
        <taxon>Actinomycetota</taxon>
        <taxon>Actinomycetes</taxon>
        <taxon>Mycobacteriales</taxon>
        <taxon>Nocardiaceae</taxon>
        <taxon>Rhodococcus</taxon>
    </lineage>
</organism>
<dbReference type="SUPFAM" id="SSF55729">
    <property type="entry name" value="Acyl-CoA N-acyltransferases (Nat)"/>
    <property type="match status" value="1"/>
</dbReference>
<evidence type="ECO:0000313" key="2">
    <source>
        <dbReference type="EMBL" id="MFC4604762.1"/>
    </source>
</evidence>
<accession>A0ABV9FW28</accession>
<dbReference type="EC" id="2.3.1.57" evidence="2"/>
<dbReference type="RefSeq" id="WP_378417843.1">
    <property type="nucleotide sequence ID" value="NZ_JBHSFO010000007.1"/>
</dbReference>
<dbReference type="PROSITE" id="PS51186">
    <property type="entry name" value="GNAT"/>
    <property type="match status" value="1"/>
</dbReference>
<dbReference type="InterPro" id="IPR000182">
    <property type="entry name" value="GNAT_dom"/>
</dbReference>
<sequence length="173" mass="19957">MADTSTTVTLRALERADLPFVHLLFNDFQVMRYWFEEPYESLAELTDLYDRHIHDERERRFVIEGESGAVGVVELVEIDHIHRHCEFQIIVAPGNQGRGYAGAATRKVLSYAFGVLNLHKVYLLVDTENHAAVHIYEKTGFTVEGVLREEYFSAGRYRDATRMAIFQRDFLGT</sequence>
<dbReference type="CDD" id="cd04301">
    <property type="entry name" value="NAT_SF"/>
    <property type="match status" value="1"/>
</dbReference>
<gene>
    <name evidence="2" type="primary">speG</name>
    <name evidence="2" type="ORF">ACFO6S_13785</name>
</gene>